<dbReference type="InterPro" id="IPR027417">
    <property type="entry name" value="P-loop_NTPase"/>
</dbReference>
<dbReference type="InterPro" id="IPR017261">
    <property type="entry name" value="DNA_mismatch_repair_MutS/MSH"/>
</dbReference>
<proteinExistence type="inferred from homology"/>
<feature type="region of interest" description="Disordered" evidence="7">
    <location>
        <begin position="168"/>
        <end position="300"/>
    </location>
</feature>
<evidence type="ECO:0000313" key="10">
    <source>
        <dbReference type="Proteomes" id="UP001295423"/>
    </source>
</evidence>
<evidence type="ECO:0000256" key="3">
    <source>
        <dbReference type="ARBA" id="ARBA00022763"/>
    </source>
</evidence>
<feature type="compositionally biased region" description="Polar residues" evidence="7">
    <location>
        <begin position="86"/>
        <end position="109"/>
    </location>
</feature>
<feature type="region of interest" description="Disordered" evidence="7">
    <location>
        <begin position="379"/>
        <end position="400"/>
    </location>
</feature>
<dbReference type="GO" id="GO:0030983">
    <property type="term" value="F:mismatched DNA binding"/>
    <property type="evidence" value="ECO:0007669"/>
    <property type="project" value="UniProtKB-UniRule"/>
</dbReference>
<dbReference type="InterPro" id="IPR007695">
    <property type="entry name" value="DNA_mismatch_repair_MutS-lik_N"/>
</dbReference>
<dbReference type="PANTHER" id="PTHR11361">
    <property type="entry name" value="DNA MISMATCH REPAIR PROTEIN MUTS FAMILY MEMBER"/>
    <property type="match status" value="1"/>
</dbReference>
<dbReference type="SUPFAM" id="SSF55271">
    <property type="entry name" value="DNA repair protein MutS, domain I"/>
    <property type="match status" value="1"/>
</dbReference>
<feature type="compositionally biased region" description="Low complexity" evidence="7">
    <location>
        <begin position="68"/>
        <end position="85"/>
    </location>
</feature>
<dbReference type="InterPro" id="IPR036678">
    <property type="entry name" value="MutS_con_dom_sf"/>
</dbReference>
<dbReference type="InterPro" id="IPR045076">
    <property type="entry name" value="MutS"/>
</dbReference>
<comment type="caution">
    <text evidence="9">The sequence shown here is derived from an EMBL/GenBank/DDBJ whole genome shotgun (WGS) entry which is preliminary data.</text>
</comment>
<feature type="domain" description="DNA mismatch repair proteins mutS family" evidence="8">
    <location>
        <begin position="1313"/>
        <end position="1329"/>
    </location>
</feature>
<keyword evidence="6" id="KW-0234">DNA repair</keyword>
<protein>
    <recommendedName>
        <fullName evidence="6">DNA mismatch repair protein</fullName>
    </recommendedName>
</protein>
<dbReference type="SUPFAM" id="SSF63748">
    <property type="entry name" value="Tudor/PWWP/MBT"/>
    <property type="match status" value="1"/>
</dbReference>
<gene>
    <name evidence="9" type="ORF">CYCCA115_LOCUS15371</name>
</gene>
<dbReference type="InterPro" id="IPR036187">
    <property type="entry name" value="DNA_mismatch_repair_MutS_sf"/>
</dbReference>
<keyword evidence="3 6" id="KW-0227">DNA damage</keyword>
<feature type="compositionally biased region" description="Acidic residues" evidence="7">
    <location>
        <begin position="184"/>
        <end position="246"/>
    </location>
</feature>
<comment type="function">
    <text evidence="6">Component of the post-replicative DNA mismatch repair system (MMR).</text>
</comment>
<sequence length="1478" mass="163881">MPAPKNKKSLKQGSLFSFFSAAPGGAKKATPKKQSTQTKSTSSKANNNNDNNSNKKETKSKNTKPKTKPSSTDSASPVAVSPSDAQPQSQKSNAARQATSPQKKTRNTLWQQVQVGHTLLVFWPNDKQYYKAVVKSCHGKSRFTLEYEDGEVEQLDLSTEQFKFLSKTVPSNKNSNSKKRLQIDDDDDDEEEMEWDDEQEEEEDDDGSVYEAKDQEEDDDEEEADQWMVTDNEDNDYNDNEGEEEPLADRPKKKRKTTKAALKVTTHRTSSSSSHTPTSKASIATKTPPKSASSSSSSTFFKPGSLQQFANTVSPLTTHTTPTRPAIAPRKLASTTPPKSSSSTTSKAAGNNTNKTKALPFQKGVVNPRGAHVHNHLQFVQNPRDSMNRGQDDPDYDPRTLKVDENEWNRVYDGKMTNAVKQWWELKSRYFDTVLLFKTGKFYEMFHMDADIGVEVCGFIYMKGHVAHSGFPEISYGQMADKLVRAGYKVARVEQTETPEALKVRKANTPKGQSKPQVVNREVCSILTLGTRTFCCLDDVNALANSETNGSGVGPLLAIQETLLEQQDGESTMQDSEEDNDDEVKPVCEYGITLVDAVNGAVTIGQFADDVLRSRMSTLLTSFAPSEILLSKQASPTLKSQIKVYQTNSRNGTRVEVIADTESFPQSTALEHKHRAMLQRKTSHIHPWDIEETMAELHRRGYYPRGSKHDKLNTSRWPKMLQAAIDGKAQLLLQSFGAILFYLQRNLIDQEILSMGIVKAYLPPPSSCINQQDQTAEAVLQQHEEDEPMANTATAATSATPVSMSQSPGQAAVSPLGSIEPVQNAEGSIKNMSLDGTTLHNLEILTNAVDHKATGSLWSKINYTKTPHGARLLRAWLLRPLFQKGDIERRADAVQELVAGAGAVALNEARQNILSKIGDLDRLLSRLHSMSGPTDHSNENAEAYHPGERAVLYESATYNKRKVGDFSKLLNGLRRACQIPELFADLELQEGGQLKKIVRQTSDGGFFPCMVDEIDWYFDNFDCEKAAKGDFEPARGCDQAYDEACDTIERIKAELDDHKREMCAELRQNTKHYWKYVNVKPDSKDKYLIELPADVNVPGDFQVKGKRGKGAKQINKYRTSFVAGLVHELERAFEVQKDRKAKGMQLIFARFNKQRSLWAAAAQTTAMLDALGSLAKTAGKAGFCRPTILDCSPNEEPTINIVQGRHPCVESSINSDDFIPNDLTLGRKSNSERLLLLSGPNMGGKSTLLRQTCLIAILAQIGSFVPAESCELTPIDCIFTRLGASDRILLGQSTFFVELAETASALRGATRRSLVIMDELGRGTSTFDGTAIAGATVKHLVERSQCLSLFATHYHSLLNEWEHEPKVRLGHMECMVEDGEEDAPDDSRVTFLYTLGPGTCPKSFGINVARLAGLPQQVLVNAKRVSEEFEAEMNDRHQKKPRISSEAAVDFKQKITDAIQSQDWDSLRALQNELKASA</sequence>
<dbReference type="PANTHER" id="PTHR11361:SF148">
    <property type="entry name" value="DNA MISMATCH REPAIR PROTEIN MSH6"/>
    <property type="match status" value="1"/>
</dbReference>
<feature type="region of interest" description="Disordered" evidence="7">
    <location>
        <begin position="313"/>
        <end position="356"/>
    </location>
</feature>
<keyword evidence="5 6" id="KW-0238">DNA-binding</keyword>
<dbReference type="SUPFAM" id="SSF48334">
    <property type="entry name" value="DNA repair protein MutS, domain III"/>
    <property type="match status" value="1"/>
</dbReference>
<dbReference type="Pfam" id="PF05192">
    <property type="entry name" value="MutS_III"/>
    <property type="match status" value="1"/>
</dbReference>
<accession>A0AAD2FWI3</accession>
<evidence type="ECO:0000256" key="1">
    <source>
        <dbReference type="ARBA" id="ARBA00006271"/>
    </source>
</evidence>
<feature type="compositionally biased region" description="Low complexity" evidence="7">
    <location>
        <begin position="333"/>
        <end position="356"/>
    </location>
</feature>
<dbReference type="InterPro" id="IPR000432">
    <property type="entry name" value="DNA_mismatch_repair_MutS_C"/>
</dbReference>
<keyword evidence="2 6" id="KW-0547">Nucleotide-binding</keyword>
<name>A0AAD2FWI3_9STRA</name>
<feature type="compositionally biased region" description="Low complexity" evidence="7">
    <location>
        <begin position="313"/>
        <end position="325"/>
    </location>
</feature>
<dbReference type="PIRSF" id="PIRSF037677">
    <property type="entry name" value="DNA_mis_repair_Msh6"/>
    <property type="match status" value="1"/>
</dbReference>
<dbReference type="EMBL" id="CAKOGP040001869">
    <property type="protein sequence ID" value="CAJ1954779.1"/>
    <property type="molecule type" value="Genomic_DNA"/>
</dbReference>
<evidence type="ECO:0000259" key="8">
    <source>
        <dbReference type="PROSITE" id="PS00486"/>
    </source>
</evidence>
<dbReference type="GO" id="GO:0005524">
    <property type="term" value="F:ATP binding"/>
    <property type="evidence" value="ECO:0007669"/>
    <property type="project" value="UniProtKB-UniRule"/>
</dbReference>
<dbReference type="PROSITE" id="PS00486">
    <property type="entry name" value="DNA_MISMATCH_REPAIR_2"/>
    <property type="match status" value="1"/>
</dbReference>
<dbReference type="Pfam" id="PF05188">
    <property type="entry name" value="MutS_II"/>
    <property type="match status" value="1"/>
</dbReference>
<dbReference type="Pfam" id="PF00488">
    <property type="entry name" value="MutS_V"/>
    <property type="match status" value="1"/>
</dbReference>
<dbReference type="InterPro" id="IPR007860">
    <property type="entry name" value="DNA_mmatch_repair_MutS_con_dom"/>
</dbReference>
<reference evidence="9" key="1">
    <citation type="submission" date="2023-08" db="EMBL/GenBank/DDBJ databases">
        <authorList>
            <person name="Audoor S."/>
            <person name="Bilcke G."/>
        </authorList>
    </citation>
    <scope>NUCLEOTIDE SEQUENCE</scope>
</reference>
<dbReference type="Gene3D" id="1.10.1420.10">
    <property type="match status" value="2"/>
</dbReference>
<keyword evidence="4 6" id="KW-0067">ATP-binding</keyword>
<dbReference type="Gene3D" id="3.40.50.300">
    <property type="entry name" value="P-loop containing nucleotide triphosphate hydrolases"/>
    <property type="match status" value="1"/>
</dbReference>
<dbReference type="GO" id="GO:0006298">
    <property type="term" value="P:mismatch repair"/>
    <property type="evidence" value="ECO:0007669"/>
    <property type="project" value="InterPro"/>
</dbReference>
<organism evidence="9 10">
    <name type="scientific">Cylindrotheca closterium</name>
    <dbReference type="NCBI Taxonomy" id="2856"/>
    <lineage>
        <taxon>Eukaryota</taxon>
        <taxon>Sar</taxon>
        <taxon>Stramenopiles</taxon>
        <taxon>Ochrophyta</taxon>
        <taxon>Bacillariophyta</taxon>
        <taxon>Bacillariophyceae</taxon>
        <taxon>Bacillariophycidae</taxon>
        <taxon>Bacillariales</taxon>
        <taxon>Bacillariaceae</taxon>
        <taxon>Cylindrotheca</taxon>
    </lineage>
</organism>
<evidence type="ECO:0000256" key="7">
    <source>
        <dbReference type="SAM" id="MobiDB-lite"/>
    </source>
</evidence>
<dbReference type="Gene3D" id="3.30.420.110">
    <property type="entry name" value="MutS, connector domain"/>
    <property type="match status" value="1"/>
</dbReference>
<dbReference type="SMART" id="SM00533">
    <property type="entry name" value="MUTSd"/>
    <property type="match status" value="1"/>
</dbReference>
<dbReference type="SUPFAM" id="SSF52540">
    <property type="entry name" value="P-loop containing nucleoside triphosphate hydrolases"/>
    <property type="match status" value="1"/>
</dbReference>
<feature type="compositionally biased region" description="Low complexity" evidence="7">
    <location>
        <begin position="21"/>
        <end position="52"/>
    </location>
</feature>
<evidence type="ECO:0000256" key="6">
    <source>
        <dbReference type="PIRNR" id="PIRNR037677"/>
    </source>
</evidence>
<dbReference type="Gene3D" id="2.30.30.140">
    <property type="match status" value="1"/>
</dbReference>
<dbReference type="GO" id="GO:0032301">
    <property type="term" value="C:MutSalpha complex"/>
    <property type="evidence" value="ECO:0007669"/>
    <property type="project" value="TreeGrafter"/>
</dbReference>
<feature type="region of interest" description="Disordered" evidence="7">
    <location>
        <begin position="21"/>
        <end position="109"/>
    </location>
</feature>
<dbReference type="GO" id="GO:0140664">
    <property type="term" value="F:ATP-dependent DNA damage sensor activity"/>
    <property type="evidence" value="ECO:0007669"/>
    <property type="project" value="InterPro"/>
</dbReference>
<dbReference type="Gene3D" id="3.40.1170.10">
    <property type="entry name" value="DNA repair protein MutS, domain I"/>
    <property type="match status" value="1"/>
</dbReference>
<evidence type="ECO:0000313" key="9">
    <source>
        <dbReference type="EMBL" id="CAJ1954779.1"/>
    </source>
</evidence>
<keyword evidence="10" id="KW-1185">Reference proteome</keyword>
<dbReference type="InterPro" id="IPR016151">
    <property type="entry name" value="DNA_mismatch_repair_MutS_N"/>
</dbReference>
<evidence type="ECO:0000256" key="5">
    <source>
        <dbReference type="ARBA" id="ARBA00023125"/>
    </source>
</evidence>
<feature type="compositionally biased region" description="Low complexity" evidence="7">
    <location>
        <begin position="259"/>
        <end position="300"/>
    </location>
</feature>
<comment type="similarity">
    <text evidence="1 6">Belongs to the DNA mismatch repair MutS family.</text>
</comment>
<evidence type="ECO:0000256" key="2">
    <source>
        <dbReference type="ARBA" id="ARBA00022741"/>
    </source>
</evidence>
<dbReference type="Proteomes" id="UP001295423">
    <property type="component" value="Unassembled WGS sequence"/>
</dbReference>
<feature type="compositionally biased region" description="Basic and acidic residues" evidence="7">
    <location>
        <begin position="386"/>
        <end position="400"/>
    </location>
</feature>
<dbReference type="SMART" id="SM00534">
    <property type="entry name" value="MUTSac"/>
    <property type="match status" value="1"/>
</dbReference>
<dbReference type="Pfam" id="PF01624">
    <property type="entry name" value="MutS_I"/>
    <property type="match status" value="1"/>
</dbReference>
<dbReference type="InterPro" id="IPR007696">
    <property type="entry name" value="DNA_mismatch_repair_MutS_core"/>
</dbReference>
<evidence type="ECO:0000256" key="4">
    <source>
        <dbReference type="ARBA" id="ARBA00022840"/>
    </source>
</evidence>